<evidence type="ECO:0000313" key="2">
    <source>
        <dbReference type="Proteomes" id="UP001149163"/>
    </source>
</evidence>
<dbReference type="OrthoDB" id="4062651at2759"/>
<dbReference type="AlphaFoldDB" id="A0A9W9LJP5"/>
<dbReference type="Proteomes" id="UP001149163">
    <property type="component" value="Unassembled WGS sequence"/>
</dbReference>
<dbReference type="RefSeq" id="XP_056542539.1">
    <property type="nucleotide sequence ID" value="XM_056690110.1"/>
</dbReference>
<protein>
    <submittedName>
        <fullName evidence="1">Uncharacterized protein</fullName>
    </submittedName>
</protein>
<evidence type="ECO:0000313" key="1">
    <source>
        <dbReference type="EMBL" id="KAJ5160982.1"/>
    </source>
</evidence>
<name>A0A9W9LJP5_9EURO</name>
<sequence>MAQASYVLHGICFLIENGLSHRVFSCKCITLGLDGIACLEDCLEAPSTEAETVYIATLPSITMQLMQKYEKEEGVIGIDDLDRWPVDSEAFAFLSATVSTRSIASLQKNVLVSNRHEPRKLVVLARLVLIDTQILCIHE</sequence>
<reference evidence="1" key="2">
    <citation type="journal article" date="2023" name="IMA Fungus">
        <title>Comparative genomic study of the Penicillium genus elucidates a diverse pangenome and 15 lateral gene transfer events.</title>
        <authorList>
            <person name="Petersen C."/>
            <person name="Sorensen T."/>
            <person name="Nielsen M.R."/>
            <person name="Sondergaard T.E."/>
            <person name="Sorensen J.L."/>
            <person name="Fitzpatrick D.A."/>
            <person name="Frisvad J.C."/>
            <person name="Nielsen K.L."/>
        </authorList>
    </citation>
    <scope>NUCLEOTIDE SEQUENCE</scope>
    <source>
        <strain evidence="1">IBT 26290</strain>
    </source>
</reference>
<proteinExistence type="predicted"/>
<gene>
    <name evidence="1" type="ORF">N7482_007986</name>
</gene>
<dbReference type="EMBL" id="JAPQKN010000004">
    <property type="protein sequence ID" value="KAJ5160982.1"/>
    <property type="molecule type" value="Genomic_DNA"/>
</dbReference>
<keyword evidence="2" id="KW-1185">Reference proteome</keyword>
<organism evidence="1 2">
    <name type="scientific">Penicillium canariense</name>
    <dbReference type="NCBI Taxonomy" id="189055"/>
    <lineage>
        <taxon>Eukaryota</taxon>
        <taxon>Fungi</taxon>
        <taxon>Dikarya</taxon>
        <taxon>Ascomycota</taxon>
        <taxon>Pezizomycotina</taxon>
        <taxon>Eurotiomycetes</taxon>
        <taxon>Eurotiomycetidae</taxon>
        <taxon>Eurotiales</taxon>
        <taxon>Aspergillaceae</taxon>
        <taxon>Penicillium</taxon>
    </lineage>
</organism>
<dbReference type="GeneID" id="81429286"/>
<reference evidence="1" key="1">
    <citation type="submission" date="2022-11" db="EMBL/GenBank/DDBJ databases">
        <authorList>
            <person name="Petersen C."/>
        </authorList>
    </citation>
    <scope>NUCLEOTIDE SEQUENCE</scope>
    <source>
        <strain evidence="1">IBT 26290</strain>
    </source>
</reference>
<comment type="caution">
    <text evidence="1">The sequence shown here is derived from an EMBL/GenBank/DDBJ whole genome shotgun (WGS) entry which is preliminary data.</text>
</comment>
<accession>A0A9W9LJP5</accession>